<dbReference type="Gene3D" id="3.30.565.10">
    <property type="entry name" value="Histidine kinase-like ATPase, C-terminal domain"/>
    <property type="match status" value="1"/>
</dbReference>
<dbReference type="InterPro" id="IPR011495">
    <property type="entry name" value="Sig_transdc_His_kin_sub2_dim/P"/>
</dbReference>
<dbReference type="PANTHER" id="PTHR43065:SF23">
    <property type="entry name" value="SENSOR HISTIDINE KINASE PDTAS"/>
    <property type="match status" value="1"/>
</dbReference>
<reference evidence="4 5" key="2">
    <citation type="submission" date="2018-03" db="EMBL/GenBank/DDBJ databases">
        <title>The ancient ancestry and fast evolution of plastids.</title>
        <authorList>
            <person name="Moore K.R."/>
            <person name="Magnabosco C."/>
            <person name="Momper L."/>
            <person name="Gold D.A."/>
            <person name="Bosak T."/>
            <person name="Fournier G.P."/>
        </authorList>
    </citation>
    <scope>NUCLEOTIDE SEQUENCE [LARGE SCALE GENOMIC DNA]</scope>
    <source>
        <strain evidence="4 5">ULC18</strain>
    </source>
</reference>
<gene>
    <name evidence="4" type="ORF">C7B82_18935</name>
</gene>
<dbReference type="SMART" id="SM00086">
    <property type="entry name" value="PAC"/>
    <property type="match status" value="3"/>
</dbReference>
<dbReference type="Gene3D" id="3.30.450.20">
    <property type="entry name" value="PAS domain"/>
    <property type="match status" value="4"/>
</dbReference>
<feature type="domain" description="PAC" evidence="3">
    <location>
        <begin position="526"/>
        <end position="576"/>
    </location>
</feature>
<dbReference type="NCBIfam" id="TIGR00229">
    <property type="entry name" value="sensory_box"/>
    <property type="match status" value="3"/>
</dbReference>
<name>A0A2T1E1R2_9CYAN</name>
<dbReference type="EMBL" id="PVWK01000101">
    <property type="protein sequence ID" value="PSB26678.1"/>
    <property type="molecule type" value="Genomic_DNA"/>
</dbReference>
<dbReference type="PROSITE" id="PS50113">
    <property type="entry name" value="PAC"/>
    <property type="match status" value="3"/>
</dbReference>
<dbReference type="InterPro" id="IPR000700">
    <property type="entry name" value="PAS-assoc_C"/>
</dbReference>
<reference evidence="5" key="1">
    <citation type="submission" date="2018-02" db="EMBL/GenBank/DDBJ databases">
        <authorList>
            <person name="Moore K."/>
            <person name="Momper L."/>
        </authorList>
    </citation>
    <scope>NUCLEOTIDE SEQUENCE [LARGE SCALE GENOMIC DNA]</scope>
    <source>
        <strain evidence="5">ULC18</strain>
    </source>
</reference>
<sequence length="792" mass="89249">MENSAMHNSAAISIPSHQLQATSSKMAFALNWVDESIAWTDECGRMQWCNSAFEQLVHQPAADMAERLLTELMPLTLEGEPLPLSLHPVYGALTTNQQQNGAYGFQAHDRSLMLAVTVVPLPGMEDNHTANGVMLVVRASTTQRLSPRSQQNVSLEEKVTVNDHTAAPSEPSQWTTAQFEQINQQLRNEIAEHKQTEAALRKSKERFCCIFDNAPIAISLADAHTYHIVETNYAHRALLGYSSDELAKMTHVDITHPDDVGNNLEQIKQLLDGAIPQFQIEKRFVKKNGDWIWATLTVSIIRDPDGRTYSLGMIEDITDRKQAEEALLENQQLLQLVIDSVPTAIFWKDRALRYLGCNHRFAIDAGLATPKDIIGKDDFELPWAIYAERSQVEDRQVITSKQPKLGREGLLLRARGEQCWIKTSKVPLYDNRGAVVGVLGTYEDITKRRQAEKSLRLTQFSIDRATDPMWWVKPDGSIYYVNDAACRDLGDNRESIIGKQVSDFSPDLTAAEWDAYWLRIKAEGSSTFETLLQAKDGSIFPIEVTANYIKLNDQEYQCSFVRNITDRKQTEDQLRSSLKEKEVLLKEVHHRVKNNLQMVYSLLNLQANAISDPNILAPFRDSQHRIKAMALLHEKLYQSESLAKIDFSDYVHNLVTDLLHSYSAKPAKISLKLEIAERELAVDVVIPCGFMINELVTNALKYAFPGDRTGEIQICFFSLANNQCLLVIADNGIGMPTSIAWSHTNSLPALNSLGLQLVHAFAHQLRGTLTLDRTHGSRFELLFPTQGRSNER</sequence>
<dbReference type="InterPro" id="IPR001610">
    <property type="entry name" value="PAC"/>
</dbReference>
<dbReference type="Proteomes" id="UP000239576">
    <property type="component" value="Unassembled WGS sequence"/>
</dbReference>
<comment type="caution">
    <text evidence="4">The sequence shown here is derived from an EMBL/GenBank/DDBJ whole genome shotgun (WGS) entry which is preliminary data.</text>
</comment>
<evidence type="ECO:0000259" key="2">
    <source>
        <dbReference type="PROSITE" id="PS50112"/>
    </source>
</evidence>
<keyword evidence="5" id="KW-1185">Reference proteome</keyword>
<dbReference type="Pfam" id="PF08447">
    <property type="entry name" value="PAS_3"/>
    <property type="match status" value="1"/>
</dbReference>
<dbReference type="InterPro" id="IPR000014">
    <property type="entry name" value="PAS"/>
</dbReference>
<dbReference type="SUPFAM" id="SSF55785">
    <property type="entry name" value="PYP-like sensor domain (PAS domain)"/>
    <property type="match status" value="4"/>
</dbReference>
<feature type="coiled-coil region" evidence="1">
    <location>
        <begin position="176"/>
        <end position="206"/>
    </location>
</feature>
<organism evidence="4 5">
    <name type="scientific">Stenomitos frigidus ULC18</name>
    <dbReference type="NCBI Taxonomy" id="2107698"/>
    <lineage>
        <taxon>Bacteria</taxon>
        <taxon>Bacillati</taxon>
        <taxon>Cyanobacteriota</taxon>
        <taxon>Cyanophyceae</taxon>
        <taxon>Leptolyngbyales</taxon>
        <taxon>Leptolyngbyaceae</taxon>
        <taxon>Stenomitos</taxon>
    </lineage>
</organism>
<dbReference type="SMART" id="SM00091">
    <property type="entry name" value="PAS"/>
    <property type="match status" value="4"/>
</dbReference>
<dbReference type="SMART" id="SM00387">
    <property type="entry name" value="HATPase_c"/>
    <property type="match status" value="1"/>
</dbReference>
<dbReference type="Pfam" id="PF07568">
    <property type="entry name" value="HisKA_2"/>
    <property type="match status" value="1"/>
</dbReference>
<dbReference type="InterPro" id="IPR036890">
    <property type="entry name" value="HATPase_C_sf"/>
</dbReference>
<feature type="domain" description="PAC" evidence="3">
    <location>
        <begin position="405"/>
        <end position="457"/>
    </location>
</feature>
<dbReference type="SUPFAM" id="SSF55874">
    <property type="entry name" value="ATPase domain of HSP90 chaperone/DNA topoisomerase II/histidine kinase"/>
    <property type="match status" value="1"/>
</dbReference>
<feature type="domain" description="PAS" evidence="2">
    <location>
        <begin position="462"/>
        <end position="507"/>
    </location>
</feature>
<dbReference type="PANTHER" id="PTHR43065">
    <property type="entry name" value="SENSOR HISTIDINE KINASE"/>
    <property type="match status" value="1"/>
</dbReference>
<dbReference type="InterPro" id="IPR013656">
    <property type="entry name" value="PAS_4"/>
</dbReference>
<dbReference type="OrthoDB" id="9758522at2"/>
<evidence type="ECO:0008006" key="6">
    <source>
        <dbReference type="Google" id="ProtNLM"/>
    </source>
</evidence>
<evidence type="ECO:0000313" key="5">
    <source>
        <dbReference type="Proteomes" id="UP000239576"/>
    </source>
</evidence>
<proteinExistence type="predicted"/>
<dbReference type="Pfam" id="PF08448">
    <property type="entry name" value="PAS_4"/>
    <property type="match status" value="1"/>
</dbReference>
<dbReference type="AlphaFoldDB" id="A0A2T1E1R2"/>
<feature type="domain" description="PAC" evidence="3">
    <location>
        <begin position="278"/>
        <end position="329"/>
    </location>
</feature>
<evidence type="ECO:0000259" key="3">
    <source>
        <dbReference type="PROSITE" id="PS50113"/>
    </source>
</evidence>
<protein>
    <recommendedName>
        <fullName evidence="6">Histidine kinase</fullName>
    </recommendedName>
</protein>
<feature type="domain" description="PAS" evidence="2">
    <location>
        <begin position="203"/>
        <end position="274"/>
    </location>
</feature>
<dbReference type="Pfam" id="PF13426">
    <property type="entry name" value="PAS_9"/>
    <property type="match status" value="1"/>
</dbReference>
<evidence type="ECO:0000256" key="1">
    <source>
        <dbReference type="SAM" id="Coils"/>
    </source>
</evidence>
<keyword evidence="1" id="KW-0175">Coiled coil</keyword>
<dbReference type="Pfam" id="PF02518">
    <property type="entry name" value="HATPase_c"/>
    <property type="match status" value="1"/>
</dbReference>
<dbReference type="InterPro" id="IPR013655">
    <property type="entry name" value="PAS_fold_3"/>
</dbReference>
<dbReference type="CDD" id="cd00130">
    <property type="entry name" value="PAS"/>
    <property type="match status" value="3"/>
</dbReference>
<dbReference type="InterPro" id="IPR035965">
    <property type="entry name" value="PAS-like_dom_sf"/>
</dbReference>
<accession>A0A2T1E1R2</accession>
<dbReference type="PROSITE" id="PS50112">
    <property type="entry name" value="PAS"/>
    <property type="match status" value="2"/>
</dbReference>
<dbReference type="InterPro" id="IPR003594">
    <property type="entry name" value="HATPase_dom"/>
</dbReference>
<evidence type="ECO:0000313" key="4">
    <source>
        <dbReference type="EMBL" id="PSB26678.1"/>
    </source>
</evidence>